<protein>
    <recommendedName>
        <fullName evidence="4">Secreted protein</fullName>
    </recommendedName>
</protein>
<feature type="signal peptide" evidence="1">
    <location>
        <begin position="1"/>
        <end position="18"/>
    </location>
</feature>
<sequence>MTLMTFLGVSWAVRTALAAPQKENEPSKSLGQFAKAKIIKAPHILPRCHQCHHGLRLTAYHQQGASLVDRCPSAAAAAAAKAVTPFASDFWRSLLRLLSRPCSKISNTSAL</sequence>
<keyword evidence="1" id="KW-0732">Signal</keyword>
<name>A0AAE0PMW1_SORBR</name>
<reference evidence="2" key="1">
    <citation type="journal article" date="2023" name="Mol. Phylogenet. Evol.">
        <title>Genome-scale phylogeny and comparative genomics of the fungal order Sordariales.</title>
        <authorList>
            <person name="Hensen N."/>
            <person name="Bonometti L."/>
            <person name="Westerberg I."/>
            <person name="Brannstrom I.O."/>
            <person name="Guillou S."/>
            <person name="Cros-Aarteil S."/>
            <person name="Calhoun S."/>
            <person name="Haridas S."/>
            <person name="Kuo A."/>
            <person name="Mondo S."/>
            <person name="Pangilinan J."/>
            <person name="Riley R."/>
            <person name="LaButti K."/>
            <person name="Andreopoulos B."/>
            <person name="Lipzen A."/>
            <person name="Chen C."/>
            <person name="Yan M."/>
            <person name="Daum C."/>
            <person name="Ng V."/>
            <person name="Clum A."/>
            <person name="Steindorff A."/>
            <person name="Ohm R.A."/>
            <person name="Martin F."/>
            <person name="Silar P."/>
            <person name="Natvig D.O."/>
            <person name="Lalanne C."/>
            <person name="Gautier V."/>
            <person name="Ament-Velasquez S.L."/>
            <person name="Kruys A."/>
            <person name="Hutchinson M.I."/>
            <person name="Powell A.J."/>
            <person name="Barry K."/>
            <person name="Miller A.N."/>
            <person name="Grigoriev I.V."/>
            <person name="Debuchy R."/>
            <person name="Gladieux P."/>
            <person name="Hiltunen Thoren M."/>
            <person name="Johannesson H."/>
        </authorList>
    </citation>
    <scope>NUCLEOTIDE SEQUENCE</scope>
    <source>
        <strain evidence="2">FGSC 1904</strain>
    </source>
</reference>
<keyword evidence="3" id="KW-1185">Reference proteome</keyword>
<accession>A0AAE0PMW1</accession>
<evidence type="ECO:0000256" key="1">
    <source>
        <dbReference type="SAM" id="SignalP"/>
    </source>
</evidence>
<reference evidence="2" key="2">
    <citation type="submission" date="2023-07" db="EMBL/GenBank/DDBJ databases">
        <authorList>
            <consortium name="Lawrence Berkeley National Laboratory"/>
            <person name="Haridas S."/>
            <person name="Hensen N."/>
            <person name="Bonometti L."/>
            <person name="Westerberg I."/>
            <person name="Brannstrom I.O."/>
            <person name="Guillou S."/>
            <person name="Cros-Aarteil S."/>
            <person name="Calhoun S."/>
            <person name="Kuo A."/>
            <person name="Mondo S."/>
            <person name="Pangilinan J."/>
            <person name="Riley R."/>
            <person name="LaButti K."/>
            <person name="Andreopoulos B."/>
            <person name="Lipzen A."/>
            <person name="Chen C."/>
            <person name="Yanf M."/>
            <person name="Daum C."/>
            <person name="Ng V."/>
            <person name="Clum A."/>
            <person name="Steindorff A."/>
            <person name="Ohm R."/>
            <person name="Martin F."/>
            <person name="Silar P."/>
            <person name="Natvig D."/>
            <person name="Lalanne C."/>
            <person name="Gautier V."/>
            <person name="Ament-velasquez S.L."/>
            <person name="Kruys A."/>
            <person name="Hutchinson M.I."/>
            <person name="Powell A.J."/>
            <person name="Barry K."/>
            <person name="Miller A.N."/>
            <person name="Grigoriev I.V."/>
            <person name="Debuchy R."/>
            <person name="Gladieux P."/>
            <person name="Thoren M.H."/>
            <person name="Johannesson H."/>
        </authorList>
    </citation>
    <scope>NUCLEOTIDE SEQUENCE</scope>
    <source>
        <strain evidence="2">FGSC 1904</strain>
    </source>
</reference>
<dbReference type="AlphaFoldDB" id="A0AAE0PMW1"/>
<organism evidence="2 3">
    <name type="scientific">Sordaria brevicollis</name>
    <dbReference type="NCBI Taxonomy" id="83679"/>
    <lineage>
        <taxon>Eukaryota</taxon>
        <taxon>Fungi</taxon>
        <taxon>Dikarya</taxon>
        <taxon>Ascomycota</taxon>
        <taxon>Pezizomycotina</taxon>
        <taxon>Sordariomycetes</taxon>
        <taxon>Sordariomycetidae</taxon>
        <taxon>Sordariales</taxon>
        <taxon>Sordariaceae</taxon>
        <taxon>Sordaria</taxon>
    </lineage>
</organism>
<evidence type="ECO:0000313" key="2">
    <source>
        <dbReference type="EMBL" id="KAK3402659.1"/>
    </source>
</evidence>
<gene>
    <name evidence="2" type="ORF">B0T20DRAFT_4723</name>
</gene>
<evidence type="ECO:0008006" key="4">
    <source>
        <dbReference type="Google" id="ProtNLM"/>
    </source>
</evidence>
<proteinExistence type="predicted"/>
<evidence type="ECO:0000313" key="3">
    <source>
        <dbReference type="Proteomes" id="UP001281003"/>
    </source>
</evidence>
<comment type="caution">
    <text evidence="2">The sequence shown here is derived from an EMBL/GenBank/DDBJ whole genome shotgun (WGS) entry which is preliminary data.</text>
</comment>
<dbReference type="EMBL" id="JAUTDP010000001">
    <property type="protein sequence ID" value="KAK3402659.1"/>
    <property type="molecule type" value="Genomic_DNA"/>
</dbReference>
<feature type="chain" id="PRO_5042224672" description="Secreted protein" evidence="1">
    <location>
        <begin position="19"/>
        <end position="111"/>
    </location>
</feature>
<dbReference type="Proteomes" id="UP001281003">
    <property type="component" value="Unassembled WGS sequence"/>
</dbReference>